<organism evidence="2 3">
    <name type="scientific">Thermoleptolyngbya sichuanensis A183</name>
    <dbReference type="NCBI Taxonomy" id="2737172"/>
    <lineage>
        <taxon>Bacteria</taxon>
        <taxon>Bacillati</taxon>
        <taxon>Cyanobacteriota</taxon>
        <taxon>Cyanophyceae</taxon>
        <taxon>Oculatellales</taxon>
        <taxon>Oculatellaceae</taxon>
        <taxon>Thermoleptolyngbya</taxon>
        <taxon>Thermoleptolyngbya sichuanensis</taxon>
    </lineage>
</organism>
<feature type="signal peptide" evidence="1">
    <location>
        <begin position="1"/>
        <end position="26"/>
    </location>
</feature>
<evidence type="ECO:0008006" key="4">
    <source>
        <dbReference type="Google" id="ProtNLM"/>
    </source>
</evidence>
<evidence type="ECO:0000313" key="3">
    <source>
        <dbReference type="Proteomes" id="UP000505210"/>
    </source>
</evidence>
<name>A0A6M8B897_9CYAN</name>
<proteinExistence type="predicted"/>
<dbReference type="KEGG" id="theu:HPC62_11300"/>
<dbReference type="EMBL" id="CP053661">
    <property type="protein sequence ID" value="QKD82688.1"/>
    <property type="molecule type" value="Genomic_DNA"/>
</dbReference>
<gene>
    <name evidence="2" type="ORF">HPC62_11300</name>
</gene>
<reference evidence="2 3" key="1">
    <citation type="submission" date="2020-05" db="EMBL/GenBank/DDBJ databases">
        <title>Complete genome sequence of of a novel Thermoleptolyngbya strain isolated from hot springs of Ganzi, Sichuan China.</title>
        <authorList>
            <person name="Tang J."/>
            <person name="Daroch M."/>
            <person name="Li L."/>
            <person name="Waleron K."/>
            <person name="Waleron M."/>
            <person name="Waleron M."/>
        </authorList>
    </citation>
    <scope>NUCLEOTIDE SEQUENCE [LARGE SCALE GENOMIC DNA]</scope>
    <source>
        <strain evidence="2 3">PKUAC-SCTA183</strain>
    </source>
</reference>
<dbReference type="AlphaFoldDB" id="A0A6M8B897"/>
<evidence type="ECO:0000256" key="1">
    <source>
        <dbReference type="SAM" id="SignalP"/>
    </source>
</evidence>
<sequence length="227" mass="25075">MRRAFLSLVVSLVMGLNLLLGSAAHAFPISQFSISDLLKAFPGLTQTSDLDLTESQKELLQQLNEEVLPQLAAVLRPDQIDQFAAEIAGGDSLRKAFKSLTLTPEQKSELASLIKGLPKSDFFATLTPEQRTEFFMRKKGLFKPSIEEITEKIKFGLKKKEMFAPTAEEIAEKVKAKGINPGKDGIAPTADEIAEKIKIGLKKKEEFAPSLETITEKIKQKIETVSE</sequence>
<dbReference type="RefSeq" id="WP_172355707.1">
    <property type="nucleotide sequence ID" value="NZ_CP053661.1"/>
</dbReference>
<evidence type="ECO:0000313" key="2">
    <source>
        <dbReference type="EMBL" id="QKD82688.1"/>
    </source>
</evidence>
<keyword evidence="3" id="KW-1185">Reference proteome</keyword>
<keyword evidence="1" id="KW-0732">Signal</keyword>
<accession>A0A6M8B897</accession>
<feature type="chain" id="PRO_5026803270" description="Alpha/beta hydrolase" evidence="1">
    <location>
        <begin position="27"/>
        <end position="227"/>
    </location>
</feature>
<protein>
    <recommendedName>
        <fullName evidence="4">Alpha/beta hydrolase</fullName>
    </recommendedName>
</protein>
<dbReference type="Proteomes" id="UP000505210">
    <property type="component" value="Chromosome"/>
</dbReference>